<dbReference type="Proteomes" id="UP000827872">
    <property type="component" value="Linkage Group LG09"/>
</dbReference>
<organism evidence="1 2">
    <name type="scientific">Sphaerodactylus townsendi</name>
    <dbReference type="NCBI Taxonomy" id="933632"/>
    <lineage>
        <taxon>Eukaryota</taxon>
        <taxon>Metazoa</taxon>
        <taxon>Chordata</taxon>
        <taxon>Craniata</taxon>
        <taxon>Vertebrata</taxon>
        <taxon>Euteleostomi</taxon>
        <taxon>Lepidosauria</taxon>
        <taxon>Squamata</taxon>
        <taxon>Bifurcata</taxon>
        <taxon>Gekkota</taxon>
        <taxon>Sphaerodactylidae</taxon>
        <taxon>Sphaerodactylus</taxon>
    </lineage>
</organism>
<evidence type="ECO:0000313" key="2">
    <source>
        <dbReference type="Proteomes" id="UP000827872"/>
    </source>
</evidence>
<protein>
    <submittedName>
        <fullName evidence="1">Uncharacterized protein</fullName>
    </submittedName>
</protein>
<comment type="caution">
    <text evidence="1">The sequence shown here is derived from an EMBL/GenBank/DDBJ whole genome shotgun (WGS) entry which is preliminary data.</text>
</comment>
<accession>A0ACB8FCN3</accession>
<evidence type="ECO:0000313" key="1">
    <source>
        <dbReference type="EMBL" id="KAH8002991.1"/>
    </source>
</evidence>
<dbReference type="EMBL" id="CM037622">
    <property type="protein sequence ID" value="KAH8002991.1"/>
    <property type="molecule type" value="Genomic_DNA"/>
</dbReference>
<name>A0ACB8FCN3_9SAUR</name>
<gene>
    <name evidence="1" type="ORF">K3G42_007952</name>
</gene>
<reference evidence="1" key="1">
    <citation type="submission" date="2021-08" db="EMBL/GenBank/DDBJ databases">
        <title>The first chromosome-level gecko genome reveals the dynamic sex chromosomes of Neotropical dwarf geckos (Sphaerodactylidae: Sphaerodactylus).</title>
        <authorList>
            <person name="Pinto B.J."/>
            <person name="Keating S.E."/>
            <person name="Gamble T."/>
        </authorList>
    </citation>
    <scope>NUCLEOTIDE SEQUENCE</scope>
    <source>
        <strain evidence="1">TG3544</strain>
    </source>
</reference>
<keyword evidence="2" id="KW-1185">Reference proteome</keyword>
<proteinExistence type="predicted"/>
<sequence length="123" mass="14366">MYGRNTSLCTGDPFECRNMASCYKMKCLWTNGQHFYYNRDATTLGFFLVNTRKDLESSTENQSEALLSRVNFLFCWFIFFCFIEAHRSLFLNPYRLEAEVSFAIDNSLVLELLYEGNISSQLS</sequence>